<keyword evidence="5 22" id="KW-0507">mRNA processing</keyword>
<evidence type="ECO:0000256" key="20">
    <source>
        <dbReference type="ARBA" id="ARBA00047370"/>
    </source>
</evidence>
<gene>
    <name evidence="25" type="primary">L</name>
</gene>
<dbReference type="RefSeq" id="YP_338085.1">
    <property type="nucleotide sequence ID" value="NC_007454.1"/>
</dbReference>
<keyword evidence="7 22" id="KW-0949">S-adenosyl-L-methionine</keyword>
<keyword evidence="11 22" id="KW-0067">ATP-binding</keyword>
<evidence type="ECO:0000259" key="24">
    <source>
        <dbReference type="PROSITE" id="PS51590"/>
    </source>
</evidence>
<keyword evidence="3 22" id="KW-0696">RNA-directed RNA polymerase</keyword>
<dbReference type="EC" id="2.1.1.-" evidence="22"/>
<feature type="domain" description="Mononegavirus-type SAM-dependent 2'-O-MTase" evidence="24">
    <location>
        <begin position="1769"/>
        <end position="1976"/>
    </location>
</feature>
<reference evidence="25 26" key="1">
    <citation type="journal article" date="2005" name="J. Virol.">
        <title>The complete genome sequence of J virus reveals a unique genome structure in the family Paramyxoviridae.</title>
        <authorList>
            <person name="Jack P.J."/>
            <person name="Boyle D.B."/>
            <person name="Eaton B.T."/>
            <person name="Wang L.F."/>
        </authorList>
    </citation>
    <scope>NUCLEOTIDE SEQUENCE [LARGE SCALE GENOMIC DNA]</scope>
</reference>
<keyword evidence="4 22" id="KW-0489">Methyltransferase</keyword>
<keyword evidence="26" id="KW-1185">Reference proteome</keyword>
<proteinExistence type="inferred from homology"/>
<evidence type="ECO:0000256" key="19">
    <source>
        <dbReference type="ARBA" id="ARBA00047332"/>
    </source>
</evidence>
<comment type="function">
    <text evidence="22">RNA-directed RNA polymerase that catalyzes the transcription of viral mRNAs, their capping and polyadenylation. The template is composed of the viral RNA tightly encapsidated by the nucleoprotein (N). The viral polymerase binds to the genomic RNA at the 3' leader promoter, and transcribes subsequently all viral mRNAs with a decreasing efficiency. The first gene is the most transcribed, and the last the least transcribed. The viral phosphoprotein acts as a processivity factor. Capping is concomitant with initiation of mRNA transcription. Indeed, a GDP polyribonucleotidyl transferase (PRNTase) adds the cap structure when the nascent RNA chain length has reached few nucleotides. Ribose 2'-O methylation of viral mRNA cap precedes and facilitates subsequent guanine-N-7 methylation, both activities being carried by the viral polymerase. Polyadenylation of mRNAs occur by a stuttering mechanism at a slipery stop site present at the end viral genes. After finishing transcription of a mRNA, the polymerase can resume transcription of the downstream gene.</text>
</comment>
<dbReference type="EMBL" id="AY900001">
    <property type="protein sequence ID" value="AAX86035.1"/>
    <property type="molecule type" value="Genomic_RNA"/>
</dbReference>
<comment type="catalytic activity">
    <reaction evidence="17">
        <text>a 5'-end triphospho-adenylyl-adenylyl-cytidylyl-adenosine in mRNA + GDP + H(+) = a 5'-end (5'-triphosphoguanosine)-adenylyl-adenylyl-cytidylyl-adenosine in mRNA + diphosphate</text>
        <dbReference type="Rhea" id="RHEA:65436"/>
        <dbReference type="Rhea" id="RHEA-COMP:16797"/>
        <dbReference type="Rhea" id="RHEA-COMP:16799"/>
        <dbReference type="ChEBI" id="CHEBI:15378"/>
        <dbReference type="ChEBI" id="CHEBI:33019"/>
        <dbReference type="ChEBI" id="CHEBI:58189"/>
        <dbReference type="ChEBI" id="CHEBI:156484"/>
        <dbReference type="ChEBI" id="CHEBI:156503"/>
        <dbReference type="EC" id="2.7.7.88"/>
    </reaction>
</comment>
<comment type="catalytic activity">
    <reaction evidence="20">
        <text>a 5'-end (5'-triphosphoguanosine)-adenylyl-adenylyl-cytidylyl-adenosine in mRNA + 2 S-adenosyl-L-methionine = a 5'-end (N(7)-methyl 5'-triphosphoguanosine)-(2'-O-methyladenylyl)-adenylyl-cytidylyl-adenosine in mRNA + 2 S-adenosyl-L-homocysteine + H(+)</text>
        <dbReference type="Rhea" id="RHEA:65376"/>
        <dbReference type="Rhea" id="RHEA-COMP:16797"/>
        <dbReference type="Rhea" id="RHEA-COMP:16798"/>
        <dbReference type="ChEBI" id="CHEBI:15378"/>
        <dbReference type="ChEBI" id="CHEBI:57856"/>
        <dbReference type="ChEBI" id="CHEBI:59789"/>
        <dbReference type="ChEBI" id="CHEBI:156483"/>
        <dbReference type="ChEBI" id="CHEBI:156484"/>
        <dbReference type="EC" id="2.1.1.375"/>
    </reaction>
</comment>
<evidence type="ECO:0000256" key="16">
    <source>
        <dbReference type="ARBA" id="ARBA00023268"/>
    </source>
</evidence>
<dbReference type="PIRSF" id="PIRSF000830">
    <property type="entry name" value="RNA_pol_ParamyxoV"/>
    <property type="match status" value="1"/>
</dbReference>
<dbReference type="GO" id="GO:0044423">
    <property type="term" value="C:virion component"/>
    <property type="evidence" value="ECO:0007669"/>
    <property type="project" value="UniProtKB-KW"/>
</dbReference>
<dbReference type="GeneID" id="3707960"/>
<accession>Q49HN2</accession>
<protein>
    <recommendedName>
        <fullName evidence="22">RNA-directed RNA polymerase L</fullName>
        <shortName evidence="22">Protein L</shortName>
    </recommendedName>
    <alternativeName>
        <fullName evidence="22">Large structural protein</fullName>
    </alternativeName>
    <alternativeName>
        <fullName evidence="22">Replicase</fullName>
    </alternativeName>
    <alternativeName>
        <fullName evidence="22">Transcriptase</fullName>
    </alternativeName>
    <domain>
        <recommendedName>
            <fullName evidence="22">RNA-directed RNA polymerase</fullName>
            <ecNumber evidence="22">2.7.7.48</ecNumber>
        </recommendedName>
    </domain>
    <domain>
        <recommendedName>
            <fullName evidence="22">GTP phosphohydrolase</fullName>
            <ecNumber evidence="22">3.6.1.-</ecNumber>
        </recommendedName>
    </domain>
    <domain>
        <recommendedName>
            <fullName evidence="22">GDP polyribonucleotidyltransferase</fullName>
            <ecNumber evidence="22">2.7.7.88</ecNumber>
        </recommendedName>
        <alternativeName>
            <fullName evidence="22">PRNTase</fullName>
        </alternativeName>
    </domain>
    <domain>
        <recommendedName>
            <fullName evidence="22">mRNA (nucleoside-2'-O-)-methyltransferase</fullName>
            <shortName evidence="22">N1-2'-O-MTase</shortName>
            <ecNumber evidence="22">2.1.1.-</ecNumber>
        </recommendedName>
    </domain>
    <domain>
        <recommendedName>
            <fullName evidence="22">mRNA (guanine-N(7)-)-methyltransferase</fullName>
            <shortName evidence="22">G-N7-MTase</shortName>
        </recommendedName>
    </domain>
</protein>
<dbReference type="GO" id="GO:0003968">
    <property type="term" value="F:RNA-directed RNA polymerase activity"/>
    <property type="evidence" value="ECO:0007669"/>
    <property type="project" value="UniProtKB-KW"/>
</dbReference>
<keyword evidence="12 22" id="KW-0946">Virion</keyword>
<evidence type="ECO:0000256" key="12">
    <source>
        <dbReference type="ARBA" id="ARBA00022844"/>
    </source>
</evidence>
<evidence type="ECO:0000256" key="10">
    <source>
        <dbReference type="ARBA" id="ARBA00022801"/>
    </source>
</evidence>
<comment type="function">
    <text evidence="1 22">RNA-directed RNA polymerase that catalyzes the replication of viral genomic RNA. The template is composed of the viral RNA tightly encapsidated by the nucleoprotein (N). The replicase mode is dependent on intracellular N protein concentration. In this mode, the polymerase replicates the whole viral genome without recognizing transcriptional signals, and the replicated genome is not caped or polyadenylated.</text>
</comment>
<comment type="catalytic activity">
    <reaction evidence="21 22">
        <text>GTP + H2O = GDP + phosphate + H(+)</text>
        <dbReference type="Rhea" id="RHEA:19669"/>
        <dbReference type="ChEBI" id="CHEBI:15377"/>
        <dbReference type="ChEBI" id="CHEBI:15378"/>
        <dbReference type="ChEBI" id="CHEBI:37565"/>
        <dbReference type="ChEBI" id="CHEBI:43474"/>
        <dbReference type="ChEBI" id="CHEBI:58189"/>
    </reaction>
</comment>
<keyword evidence="10" id="KW-0378">Hydrolase</keyword>
<sequence>MSLLTMDSNISITDILYPECHLDSPIVTGKLYSLLCRGGFPHREHLDDKTLDINYRVNQSYIKRLPITVDQQKLKQCLNEKYKNMEKLNPIPYPFANKYLFRINDLEFISDIASTFSLANTCYKKISNRLVKLKSHTLAKLGMKTTVDQQSEIHEEKSIKSLPTIMEGTIWYQPFLFWFKCKFIMRSLIKRHTRLRHNAYHTESVFDTQNHFVACNKHLLLIVRKSDLQIYYFTFEMVLMFCDVVEGRLMIETGMRSDWRYSEFLIRGSKLWELMDCMFEDLGNDTYNIVAMIEPLVLGYLQLKDESSLLKGAFLDFCFNEVISELESHGYTDKRDIKFVLDYISDIFQCDDIHMISEFFSFFRTFGHPTLEAEEAANKVRAHMNKPKVISFEIMMKGHALFCGIIINGFRDRHGGAWPPHTFPDHVDKPVREASMNSEALTHELCIQNWKSFVGFKFKCFMPLTLDEDLTMYMKDKALAAIKPEWDSVYPRENLPYPPPKQTTSRRLVEVFLKDTSFDPVNLINYVLSGDYLKDNDFNLSYSLKEKEIKKVGRLFAKMTYKMRACQVIGESLIATGVGKYFKENGMVKDEHELLKTLHKLSVSSVSKNNKVGLKTERYDNKSETRKTRGKNNSRNIIKCKSCKSSVNKSYSRRETCENKDLNDVQYETMSTFLTTDLQKFCLNWRQETTNIFAQRLDEIYGLPGFFSWLHKRLEISTLYVADPHCPPYNSCKIKLDDTENKQIFIKYPMGGIEGYCQKMWTIITIPLLFLSAYECGAKIAAVVQGDNQAIAITKRVHPNLPYKQKKYLCSKLAQEYFNRLRINMGGIGHNLKANETIVSSHFFIYSKRIYYDGQVLSQALKPLSRCVFWSETIVDETRSACSNICTAVAKSIEQGFSRWVGYSIAVLKTLQQLVISLKFTINESMTRDIAEPILKNPNWMIAAALIPSQLGGFNYINISRLYIRNIGDPVTASIADLKRMISVGLMDERVLQKVMHQEPGDCNFLDWASEPYSINIPSSQSVTIMLKNITARMILKGSANPMLKGLFHDDFDQEDRDLAKFLMDRAIIIPRAAHEIMDKSLTGARQEIAGMLDSTKGLIRNGLIAGGLRPRLVERLSQYDYEQFRVFNALMSIKTTSSLINWDACAVELARRLRNTMWVHLTHGRPIYGLEVPDTIEAMNGFLIESCSDCYYCQANNTEYCWFFVPINCELDQVAHESNNIRVPYFGSTTEERSEIKLSSVRSASRALKAAIRIATVYTWAYGDSDERWEEAWYLASFRARLTIDELKAITPISTSNNIAHRLRDKSTQMKYSGSSLNRVSRYTMISNDNLNFVKEGNKIDTNLIYQQVMLLGLASLEDLFRFSQTTGSENTVYHLHVEQNCCVIEMEDHPYVSSDDVLPTLRGVYDNRLIYDETPLLDKEVETIHTQMYRSNVLDFPRYSIKELNTLLSQSLACTIIDIITKDTKDHLTEFKVLANDDDINSLITEFLLVDPSEFSVHLGMVIAINWSYDVYYRRPHGKYQMSEYLSTYLRVTSRSFLSVLSNALSHPRVFRRFWDVGLVEPIYGSNINTQNYTMVAIDLLTRSYENYLDLWLDGEELEYILPESNEEYVDQRYELVQSKHLCCLCCLYLDREEMPRILGMTSIEKCSILTDSLNRFKYTKPGFYTWNLSPLSVCVYPVSLTYIRRGTIKHIRLRCAIQFSDPITENAKFDPLNQKSFVITRNIENGLLTSFKAFDCVLLLSSDFRKFNNLEPSLPTHNRWESHVTRRVGLNSTSCYKAAEVGLYILNKISLSGDRLFLGEGSGAMLTFYYMLFGAAKCYYNTGVLNTGLVGQRVFQVFPSEVLIVSHNNPNDLDLEKNIKVLFNGKPECSWIGDMECFAYIMNSIPLNSLSLIHNDTESSLEKTPEVILNEQIHSLCLALNLGDNNSIYVVKLAPRDNDYSSTLISLFYQYYSNVICLLPSYSNPASPECYIICTEKKHHSLIYPALVVNSLNIISNSTNTTINHNIMDMKFNMRKEIVANRKWYGDYLDSDLTTLDEVEKLMLSYGFQINGPKLIKQIIGHDVASGEINFKSYVNSTLNNIVNHCDPDRSTSAFLEPYPLLKDSKLRELMDMLGFKLCVYILLYMKVHNQSYRRNLINDIRRKYLRVDLKSDEIKCVLQEYLLRKLKKFGVNMRWHYNLSTPEVKIWWKIVGYSVLYSED</sequence>
<keyword evidence="8 22" id="KW-0548">Nucleotidyltransferase</keyword>
<dbReference type="EC" id="3.6.1.-" evidence="22"/>
<evidence type="ECO:0000313" key="26">
    <source>
        <dbReference type="Proteomes" id="UP000148232"/>
    </source>
</evidence>
<keyword evidence="6 22" id="KW-0808">Transferase</keyword>
<comment type="subcellular location">
    <subcellularLocation>
        <location evidence="22">Virion</location>
    </subcellularLocation>
    <subcellularLocation>
        <location evidence="22">Host cytoplasm</location>
    </subcellularLocation>
</comment>
<evidence type="ECO:0000256" key="14">
    <source>
        <dbReference type="ARBA" id="ARBA00023042"/>
    </source>
</evidence>
<evidence type="ECO:0000256" key="4">
    <source>
        <dbReference type="ARBA" id="ARBA00022603"/>
    </source>
</evidence>
<evidence type="ECO:0000256" key="21">
    <source>
        <dbReference type="ARBA" id="ARBA00048548"/>
    </source>
</evidence>
<evidence type="ECO:0000256" key="22">
    <source>
        <dbReference type="PIRNR" id="PIRNR000830"/>
    </source>
</evidence>
<dbReference type="InterPro" id="IPR039736">
    <property type="entry name" value="L_poly_C"/>
</dbReference>
<evidence type="ECO:0000313" key="25">
    <source>
        <dbReference type="EMBL" id="AAX86035.1"/>
    </source>
</evidence>
<dbReference type="InterPro" id="IPR026890">
    <property type="entry name" value="Mononeg_mRNAcap"/>
</dbReference>
<dbReference type="InterPro" id="IPR014023">
    <property type="entry name" value="Mononeg_RNA_pol_cat"/>
</dbReference>
<evidence type="ECO:0000256" key="15">
    <source>
        <dbReference type="ARBA" id="ARBA00023200"/>
    </source>
</evidence>
<evidence type="ECO:0000256" key="1">
    <source>
        <dbReference type="ARBA" id="ARBA00003132"/>
    </source>
</evidence>
<dbReference type="GO" id="GO:0004482">
    <property type="term" value="F:mRNA 5'-cap (guanine-N7-)-methyltransferase activity"/>
    <property type="evidence" value="ECO:0007669"/>
    <property type="project" value="InterPro"/>
</dbReference>
<evidence type="ECO:0000256" key="18">
    <source>
        <dbReference type="ARBA" id="ARBA00024499"/>
    </source>
</evidence>
<dbReference type="EC" id="2.7.7.88" evidence="22"/>
<dbReference type="PROSITE" id="PS50526">
    <property type="entry name" value="RDRP_SSRNA_NEG_NONSEG"/>
    <property type="match status" value="1"/>
</dbReference>
<dbReference type="Pfam" id="PF14318">
    <property type="entry name" value="Mononeg_mRNAcap"/>
    <property type="match status" value="1"/>
</dbReference>
<comment type="catalytic activity">
    <reaction evidence="19 22">
        <text>a 5'-end (5'-triphosphoguanosine)-adenylyl-adenylyl-cytidylyl-adenosine in mRNA + S-adenosyl-L-methionine = a 5'-end (5'-triphosphoguanosine)-(2'-O-methyladenylyl)-adenylyl-cytidylyl-adenosine in mRNA + S-adenosyl-L-homocysteine + H(+)</text>
        <dbReference type="Rhea" id="RHEA:65380"/>
        <dbReference type="Rhea" id="RHEA-COMP:16797"/>
        <dbReference type="Rhea" id="RHEA-COMP:16801"/>
        <dbReference type="ChEBI" id="CHEBI:15378"/>
        <dbReference type="ChEBI" id="CHEBI:57856"/>
        <dbReference type="ChEBI" id="CHEBI:59789"/>
        <dbReference type="ChEBI" id="CHEBI:156482"/>
        <dbReference type="ChEBI" id="CHEBI:156484"/>
    </reaction>
</comment>
<dbReference type="GO" id="GO:0005524">
    <property type="term" value="F:ATP binding"/>
    <property type="evidence" value="ECO:0007669"/>
    <property type="project" value="UniProtKB-KW"/>
</dbReference>
<evidence type="ECO:0000256" key="6">
    <source>
        <dbReference type="ARBA" id="ARBA00022679"/>
    </source>
</evidence>
<dbReference type="PROSITE" id="PS51590">
    <property type="entry name" value="SAM_MT_MNV_L"/>
    <property type="match status" value="1"/>
</dbReference>
<evidence type="ECO:0000256" key="9">
    <source>
        <dbReference type="ARBA" id="ARBA00022741"/>
    </source>
</evidence>
<dbReference type="InterPro" id="IPR016269">
    <property type="entry name" value="RNA-dir_pol_paramyxovirus"/>
</dbReference>
<comment type="catalytic activity">
    <reaction evidence="22">
        <text>RNA(n) + a ribonucleoside 5'-triphosphate = RNA(n+1) + diphosphate</text>
        <dbReference type="Rhea" id="RHEA:21248"/>
        <dbReference type="Rhea" id="RHEA-COMP:14527"/>
        <dbReference type="Rhea" id="RHEA-COMP:17342"/>
        <dbReference type="ChEBI" id="CHEBI:33019"/>
        <dbReference type="ChEBI" id="CHEBI:61557"/>
        <dbReference type="ChEBI" id="CHEBI:140395"/>
        <dbReference type="EC" id="2.7.7.48"/>
    </reaction>
</comment>
<name>Q49HN2_9MONO</name>
<evidence type="ECO:0000256" key="13">
    <source>
        <dbReference type="ARBA" id="ARBA00022953"/>
    </source>
</evidence>
<organism evidence="25 26">
    <name type="scientific">J virus</name>
    <dbReference type="NCBI Taxonomy" id="322067"/>
    <lineage>
        <taxon>Viruses</taxon>
        <taxon>Riboviria</taxon>
        <taxon>Orthornavirae</taxon>
        <taxon>Negarnaviricota</taxon>
        <taxon>Haploviricotina</taxon>
        <taxon>Monjiviricetes</taxon>
        <taxon>Mononegavirales</taxon>
        <taxon>Paramyxoviridae</taxon>
        <taxon>Orthoparamyxovirinae</taxon>
        <taxon>Jeilongvirus</taxon>
        <taxon>Jeilongvirus queenslandense</taxon>
    </lineage>
</organism>
<evidence type="ECO:0000259" key="23">
    <source>
        <dbReference type="PROSITE" id="PS50526"/>
    </source>
</evidence>
<dbReference type="GO" id="GO:0030430">
    <property type="term" value="C:host cell cytoplasm"/>
    <property type="evidence" value="ECO:0007669"/>
    <property type="project" value="UniProtKB-SubCell"/>
</dbReference>
<dbReference type="InterPro" id="IPR025786">
    <property type="entry name" value="Mononega_L_MeTrfase"/>
</dbReference>
<feature type="domain" description="RdRp catalytic" evidence="23">
    <location>
        <begin position="670"/>
        <end position="854"/>
    </location>
</feature>
<keyword evidence="13 22" id="KW-0693">Viral RNA replication</keyword>
<dbReference type="NCBIfam" id="TIGR04198">
    <property type="entry name" value="paramyx_RNAcap"/>
    <property type="match status" value="1"/>
</dbReference>
<dbReference type="Proteomes" id="UP000148232">
    <property type="component" value="Segment"/>
</dbReference>
<evidence type="ECO:0000256" key="3">
    <source>
        <dbReference type="ARBA" id="ARBA00022484"/>
    </source>
</evidence>
<comment type="catalytic activity">
    <reaction evidence="18 22">
        <text>a 5'-end (5'-triphosphoguanosine)-(2'-O-methyladenylyl)-adenylyl-cytidylyl-adenosine in mRNA + S-adenosyl-L-methionine = a 5'-end (N(7)-methyl 5'-triphosphoguanosine)-(2'-O-methyladenylyl)-adenylyl-cytidylyl-adenosine in mRNA + S-adenosyl-L-homocysteine</text>
        <dbReference type="Rhea" id="RHEA:65440"/>
        <dbReference type="Rhea" id="RHEA-COMP:16798"/>
        <dbReference type="Rhea" id="RHEA-COMP:16801"/>
        <dbReference type="ChEBI" id="CHEBI:57856"/>
        <dbReference type="ChEBI" id="CHEBI:59789"/>
        <dbReference type="ChEBI" id="CHEBI:156482"/>
        <dbReference type="ChEBI" id="CHEBI:156483"/>
    </reaction>
</comment>
<dbReference type="EC" id="2.7.7.48" evidence="22"/>
<evidence type="ECO:0000256" key="17">
    <source>
        <dbReference type="ARBA" id="ARBA00024494"/>
    </source>
</evidence>
<evidence type="ECO:0000256" key="7">
    <source>
        <dbReference type="ARBA" id="ARBA00022691"/>
    </source>
</evidence>
<keyword evidence="14 22" id="KW-0506">mRNA capping</keyword>
<evidence type="ECO:0000256" key="5">
    <source>
        <dbReference type="ARBA" id="ARBA00022664"/>
    </source>
</evidence>
<keyword evidence="9 22" id="KW-0547">Nucleotide-binding</keyword>
<keyword evidence="15 22" id="KW-1035">Host cytoplasm</keyword>
<dbReference type="KEGG" id="vg:3707960"/>
<comment type="similarity">
    <text evidence="2 22">Belongs to the paramyxovirus L protein family.</text>
</comment>
<keyword evidence="16" id="KW-0511">Multifunctional enzyme</keyword>
<dbReference type="GO" id="GO:0003924">
    <property type="term" value="F:GTPase activity"/>
    <property type="evidence" value="ECO:0007669"/>
    <property type="project" value="RHEA"/>
</dbReference>
<dbReference type="Pfam" id="PF00946">
    <property type="entry name" value="Mononeg_RNA_pol"/>
    <property type="match status" value="1"/>
</dbReference>
<evidence type="ECO:0000256" key="2">
    <source>
        <dbReference type="ARBA" id="ARBA00007934"/>
    </source>
</evidence>
<evidence type="ECO:0000256" key="11">
    <source>
        <dbReference type="ARBA" id="ARBA00022840"/>
    </source>
</evidence>
<evidence type="ECO:0000256" key="8">
    <source>
        <dbReference type="ARBA" id="ARBA00022695"/>
    </source>
</evidence>